<dbReference type="AlphaFoldDB" id="A0A6C2UIQ9"/>
<feature type="chain" id="PRO_5028934587" evidence="5">
    <location>
        <begin position="25"/>
        <end position="601"/>
    </location>
</feature>
<dbReference type="RefSeq" id="WP_222846196.1">
    <property type="nucleotide sequence ID" value="NZ_CAAHFH010000001.1"/>
</dbReference>
<dbReference type="Proteomes" id="UP000346198">
    <property type="component" value="Unassembled WGS sequence"/>
</dbReference>
<keyword evidence="2" id="KW-0479">Metal-binding</keyword>
<dbReference type="InterPro" id="IPR024607">
    <property type="entry name" value="Sulfatase_CS"/>
</dbReference>
<dbReference type="PANTHER" id="PTHR42693:SF53">
    <property type="entry name" value="ENDO-4-O-SULFATASE"/>
    <property type="match status" value="1"/>
</dbReference>
<dbReference type="PANTHER" id="PTHR42693">
    <property type="entry name" value="ARYLSULFATASE FAMILY MEMBER"/>
    <property type="match status" value="1"/>
</dbReference>
<feature type="domain" description="Sulfatase N-terminal" evidence="6">
    <location>
        <begin position="31"/>
        <end position="340"/>
    </location>
</feature>
<keyword evidence="3" id="KW-0378">Hydrolase</keyword>
<accession>A0A6C2UIQ9</accession>
<dbReference type="InterPro" id="IPR050738">
    <property type="entry name" value="Sulfatase"/>
</dbReference>
<evidence type="ECO:0000259" key="6">
    <source>
        <dbReference type="Pfam" id="PF00884"/>
    </source>
</evidence>
<dbReference type="PROSITE" id="PS00523">
    <property type="entry name" value="SULFATASE_1"/>
    <property type="match status" value="1"/>
</dbReference>
<dbReference type="GO" id="GO:0046872">
    <property type="term" value="F:metal ion binding"/>
    <property type="evidence" value="ECO:0007669"/>
    <property type="project" value="UniProtKB-KW"/>
</dbReference>
<evidence type="ECO:0000256" key="4">
    <source>
        <dbReference type="ARBA" id="ARBA00022837"/>
    </source>
</evidence>
<dbReference type="InterPro" id="IPR017850">
    <property type="entry name" value="Alkaline_phosphatase_core_sf"/>
</dbReference>
<evidence type="ECO:0000313" key="7">
    <source>
        <dbReference type="EMBL" id="VGO19204.1"/>
    </source>
</evidence>
<keyword evidence="5" id="KW-0732">Signal</keyword>
<reference evidence="7 8" key="1">
    <citation type="submission" date="2019-04" db="EMBL/GenBank/DDBJ databases">
        <authorList>
            <person name="Van Vliet M D."/>
        </authorList>
    </citation>
    <scope>NUCLEOTIDE SEQUENCE [LARGE SCALE GENOMIC DNA]</scope>
    <source>
        <strain evidence="7 8">F21</strain>
    </source>
</reference>
<keyword evidence="4" id="KW-0106">Calcium</keyword>
<feature type="signal peptide" evidence="5">
    <location>
        <begin position="1"/>
        <end position="24"/>
    </location>
</feature>
<evidence type="ECO:0000256" key="2">
    <source>
        <dbReference type="ARBA" id="ARBA00022723"/>
    </source>
</evidence>
<evidence type="ECO:0000256" key="3">
    <source>
        <dbReference type="ARBA" id="ARBA00022801"/>
    </source>
</evidence>
<name>A0A6C2UIQ9_9BACT</name>
<comment type="similarity">
    <text evidence="1">Belongs to the sulfatase family.</text>
</comment>
<dbReference type="EMBL" id="CAAHFH010000001">
    <property type="protein sequence ID" value="VGO19204.1"/>
    <property type="molecule type" value="Genomic_DNA"/>
</dbReference>
<gene>
    <name evidence="7" type="primary">atsA_118</name>
    <name evidence="7" type="ORF">SCARR_01261</name>
</gene>
<proteinExistence type="inferred from homology"/>
<dbReference type="GO" id="GO:0004065">
    <property type="term" value="F:arylsulfatase activity"/>
    <property type="evidence" value="ECO:0007669"/>
    <property type="project" value="TreeGrafter"/>
</dbReference>
<dbReference type="Gene3D" id="3.30.1120.10">
    <property type="match status" value="1"/>
</dbReference>
<organism evidence="7 8">
    <name type="scientific">Pontiella sulfatireligans</name>
    <dbReference type="NCBI Taxonomy" id="2750658"/>
    <lineage>
        <taxon>Bacteria</taxon>
        <taxon>Pseudomonadati</taxon>
        <taxon>Kiritimatiellota</taxon>
        <taxon>Kiritimatiellia</taxon>
        <taxon>Kiritimatiellales</taxon>
        <taxon>Pontiellaceae</taxon>
        <taxon>Pontiella</taxon>
    </lineage>
</organism>
<sequence>MNRKNFMASLGLGSGMLALPAAWAKKPAKQPNVVILLTDDQGFGDLSAHGNPVIKTPNMDRLHDSSVRFNSFHVDPTCAPTRSALMTGKYSHHVRVWHTIAGGNSLRETELTMADVFKSSGYKTAIFGKWHLGANFPYRPMDRGFDEWQGSGNGGPGTTDDYFTNDRVNDHYWRNGEREFIPGYNPSVFYDTAVEYVKQQAKSPQPFFLYVPTYAPHGPHSIPDPERTKKYLDAGYGKAVAFHYAMIEHIDLGMGRLLDTLEQMGVANDTIVIFMTDNGATAGRTVFNAGMRAGKGSEYDGGHRVPFFFRWPNGGLAHGRDVPDLNAHIDVLPTLIDLCGLTPSRKVDFDGRSFKDQLFAPDKLLPSRVVCVEKQRTLEPEKWKRATAMQGPWRLVNDKELYNVDSDPGQQNNVIDQRPEMAAQLKQGFEKYWETVSPNDREYAYTVIGAPQDPETFLTSDDWRDPLWNHGTVAQGKKKTGEWHLTANQAGTYRFEVRRWPREAHTPMCGTPVFDAPVDAWTEKGPVKGPLYGNQCKALPVASVEVKVNDKVVATRKVLKTDECAIVNIPLSAGKVTMTATLLDSGGKPLSTAYYVYVRKG</sequence>
<evidence type="ECO:0000256" key="1">
    <source>
        <dbReference type="ARBA" id="ARBA00008779"/>
    </source>
</evidence>
<dbReference type="CDD" id="cd16146">
    <property type="entry name" value="ARS_like"/>
    <property type="match status" value="1"/>
</dbReference>
<dbReference type="InterPro" id="IPR000917">
    <property type="entry name" value="Sulfatase_N"/>
</dbReference>
<evidence type="ECO:0000256" key="5">
    <source>
        <dbReference type="SAM" id="SignalP"/>
    </source>
</evidence>
<dbReference type="SUPFAM" id="SSF53649">
    <property type="entry name" value="Alkaline phosphatase-like"/>
    <property type="match status" value="1"/>
</dbReference>
<keyword evidence="8" id="KW-1185">Reference proteome</keyword>
<protein>
    <submittedName>
        <fullName evidence="7">Arylsulfatase</fullName>
    </submittedName>
</protein>
<dbReference type="Gene3D" id="3.40.720.10">
    <property type="entry name" value="Alkaline Phosphatase, subunit A"/>
    <property type="match status" value="1"/>
</dbReference>
<dbReference type="Pfam" id="PF00884">
    <property type="entry name" value="Sulfatase"/>
    <property type="match status" value="1"/>
</dbReference>
<evidence type="ECO:0000313" key="8">
    <source>
        <dbReference type="Proteomes" id="UP000346198"/>
    </source>
</evidence>